<dbReference type="InterPro" id="IPR000888">
    <property type="entry name" value="RmlC-like"/>
</dbReference>
<dbReference type="SUPFAM" id="SSF51182">
    <property type="entry name" value="RmlC-like cupins"/>
    <property type="match status" value="1"/>
</dbReference>
<proteinExistence type="inferred from homology"/>
<dbReference type="InterPro" id="IPR014710">
    <property type="entry name" value="RmlC-like_jellyroll"/>
</dbReference>
<comment type="similarity">
    <text evidence="7">Belongs to the dTDP-4-dehydrorhamnose 3,5-epimerase family.</text>
</comment>
<dbReference type="EC" id="5.1.3.13" evidence="3 7"/>
<comment type="catalytic activity">
    <reaction evidence="1 7">
        <text>dTDP-4-dehydro-6-deoxy-alpha-D-glucose = dTDP-4-dehydro-beta-L-rhamnose</text>
        <dbReference type="Rhea" id="RHEA:16969"/>
        <dbReference type="ChEBI" id="CHEBI:57649"/>
        <dbReference type="ChEBI" id="CHEBI:62830"/>
        <dbReference type="EC" id="5.1.3.13"/>
    </reaction>
</comment>
<dbReference type="RefSeq" id="WP_146215306.1">
    <property type="nucleotide sequence ID" value="NZ_QJJM01000005.1"/>
</dbReference>
<dbReference type="OrthoDB" id="9800680at2"/>
<feature type="active site" description="Proton donor" evidence="5">
    <location>
        <position position="130"/>
    </location>
</feature>
<evidence type="ECO:0000256" key="6">
    <source>
        <dbReference type="PIRSR" id="PIRSR600888-3"/>
    </source>
</evidence>
<comment type="caution">
    <text evidence="8">The sequence shown here is derived from an EMBL/GenBank/DDBJ whole genome shotgun (WGS) entry which is preliminary data.</text>
</comment>
<feature type="site" description="Participates in a stacking interaction with the thymidine ring of dTDP-4-oxo-6-deoxyglucose" evidence="6">
    <location>
        <position position="136"/>
    </location>
</feature>
<feature type="active site" description="Proton acceptor" evidence="5">
    <location>
        <position position="61"/>
    </location>
</feature>
<keyword evidence="9" id="KW-1185">Reference proteome</keyword>
<comment type="function">
    <text evidence="2 7">Catalyzes the epimerization of the C3' and C5'positions of dTDP-6-deoxy-D-xylo-4-hexulose, forming dTDP-6-deoxy-L-lyxo-4-hexulose.</text>
</comment>
<evidence type="ECO:0000313" key="9">
    <source>
        <dbReference type="Proteomes" id="UP000248014"/>
    </source>
</evidence>
<dbReference type="Pfam" id="PF00908">
    <property type="entry name" value="dTDP_sugar_isom"/>
    <property type="match status" value="1"/>
</dbReference>
<dbReference type="PANTHER" id="PTHR21047">
    <property type="entry name" value="DTDP-6-DEOXY-D-GLUCOSE-3,5 EPIMERASE"/>
    <property type="match status" value="1"/>
</dbReference>
<dbReference type="GO" id="GO:0005829">
    <property type="term" value="C:cytosol"/>
    <property type="evidence" value="ECO:0007669"/>
    <property type="project" value="TreeGrafter"/>
</dbReference>
<dbReference type="AlphaFoldDB" id="A0A2V3VI48"/>
<sequence>MIVTSVDIPGPLVIEPKVFGDERGFFLESWNEGRFAEAGLDWTFVQDNHSRSAKGVLRGIHFQNPNPQGKLVRVVSGAVWDVAVDLRRSSPHYGQWFGLELSAANKKMFWVPPGFGHGFLTLEDGTDFLYKCTSLYDPSAEQSLQWNDPAVGIDWPLDGIEPQLSAKDREGTPFDQIRAYA</sequence>
<gene>
    <name evidence="8" type="ORF">C7451_10560</name>
</gene>
<evidence type="ECO:0000256" key="1">
    <source>
        <dbReference type="ARBA" id="ARBA00001298"/>
    </source>
</evidence>
<evidence type="ECO:0000256" key="5">
    <source>
        <dbReference type="PIRSR" id="PIRSR600888-1"/>
    </source>
</evidence>
<reference evidence="8 9" key="1">
    <citation type="submission" date="2018-05" db="EMBL/GenBank/DDBJ databases">
        <title>Genomic Encyclopedia of Type Strains, Phase IV (KMG-IV): sequencing the most valuable type-strain genomes for metagenomic binning, comparative biology and taxonomic classification.</title>
        <authorList>
            <person name="Goeker M."/>
        </authorList>
    </citation>
    <scope>NUCLEOTIDE SEQUENCE [LARGE SCALE GENOMIC DNA]</scope>
    <source>
        <strain evidence="8 9">DSM 3183</strain>
    </source>
</reference>
<evidence type="ECO:0000256" key="7">
    <source>
        <dbReference type="RuleBase" id="RU364069"/>
    </source>
</evidence>
<comment type="pathway">
    <text evidence="7">Carbohydrate biosynthesis; dTDP-L-rhamnose biosynthesis.</text>
</comment>
<evidence type="ECO:0000313" key="8">
    <source>
        <dbReference type="EMBL" id="PXW76289.1"/>
    </source>
</evidence>
<dbReference type="PANTHER" id="PTHR21047:SF2">
    <property type="entry name" value="THYMIDINE DIPHOSPHO-4-KETO-RHAMNOSE 3,5-EPIMERASE"/>
    <property type="match status" value="1"/>
</dbReference>
<comment type="subunit">
    <text evidence="7">Homodimer.</text>
</comment>
<dbReference type="CDD" id="cd00438">
    <property type="entry name" value="cupin_RmlC"/>
    <property type="match status" value="1"/>
</dbReference>
<evidence type="ECO:0000256" key="4">
    <source>
        <dbReference type="ARBA" id="ARBA00019595"/>
    </source>
</evidence>
<accession>A0A2V3VI48</accession>
<evidence type="ECO:0000256" key="2">
    <source>
        <dbReference type="ARBA" id="ARBA00001997"/>
    </source>
</evidence>
<protein>
    <recommendedName>
        <fullName evidence="4 7">dTDP-4-dehydrorhamnose 3,5-epimerase</fullName>
        <ecNumber evidence="3 7">5.1.3.13</ecNumber>
    </recommendedName>
    <alternativeName>
        <fullName evidence="7">Thymidine diphospho-4-keto-rhamnose 3,5-epimerase</fullName>
    </alternativeName>
</protein>
<dbReference type="InterPro" id="IPR011051">
    <property type="entry name" value="RmlC_Cupin_sf"/>
</dbReference>
<dbReference type="Proteomes" id="UP000248014">
    <property type="component" value="Unassembled WGS sequence"/>
</dbReference>
<keyword evidence="7" id="KW-0413">Isomerase</keyword>
<organism evidence="8 9">
    <name type="scientific">Blastomonas natatoria</name>
    <dbReference type="NCBI Taxonomy" id="34015"/>
    <lineage>
        <taxon>Bacteria</taxon>
        <taxon>Pseudomonadati</taxon>
        <taxon>Pseudomonadota</taxon>
        <taxon>Alphaproteobacteria</taxon>
        <taxon>Sphingomonadales</taxon>
        <taxon>Sphingomonadaceae</taxon>
        <taxon>Blastomonas</taxon>
    </lineage>
</organism>
<name>A0A2V3VI48_9SPHN</name>
<dbReference type="NCBIfam" id="TIGR01221">
    <property type="entry name" value="rmlC"/>
    <property type="match status" value="1"/>
</dbReference>
<dbReference type="Gene3D" id="2.60.120.10">
    <property type="entry name" value="Jelly Rolls"/>
    <property type="match status" value="1"/>
</dbReference>
<dbReference type="GO" id="GO:0000271">
    <property type="term" value="P:polysaccharide biosynthetic process"/>
    <property type="evidence" value="ECO:0007669"/>
    <property type="project" value="TreeGrafter"/>
</dbReference>
<dbReference type="EMBL" id="QJJM01000005">
    <property type="protein sequence ID" value="PXW76289.1"/>
    <property type="molecule type" value="Genomic_DNA"/>
</dbReference>
<dbReference type="UniPathway" id="UPA00124"/>
<dbReference type="GO" id="GO:0019305">
    <property type="term" value="P:dTDP-rhamnose biosynthetic process"/>
    <property type="evidence" value="ECO:0007669"/>
    <property type="project" value="UniProtKB-UniRule"/>
</dbReference>
<dbReference type="GO" id="GO:0008830">
    <property type="term" value="F:dTDP-4-dehydrorhamnose 3,5-epimerase activity"/>
    <property type="evidence" value="ECO:0007669"/>
    <property type="project" value="UniProtKB-UniRule"/>
</dbReference>
<evidence type="ECO:0000256" key="3">
    <source>
        <dbReference type="ARBA" id="ARBA00012098"/>
    </source>
</evidence>